<dbReference type="Gene3D" id="2.40.10.10">
    <property type="entry name" value="Trypsin-like serine proteases"/>
    <property type="match status" value="1"/>
</dbReference>
<keyword evidence="1" id="KW-1015">Disulfide bond</keyword>
<dbReference type="Proteomes" id="UP000747542">
    <property type="component" value="Unassembled WGS sequence"/>
</dbReference>
<dbReference type="InterPro" id="IPR001254">
    <property type="entry name" value="Trypsin_dom"/>
</dbReference>
<name>A0A8J5KJ74_HOMAM</name>
<dbReference type="SUPFAM" id="SSF50494">
    <property type="entry name" value="Trypsin-like serine proteases"/>
    <property type="match status" value="1"/>
</dbReference>
<reference evidence="4" key="1">
    <citation type="journal article" date="2021" name="Sci. Adv.">
        <title>The American lobster genome reveals insights on longevity, neural, and immune adaptations.</title>
        <authorList>
            <person name="Polinski J.M."/>
            <person name="Zimin A.V."/>
            <person name="Clark K.F."/>
            <person name="Kohn A.B."/>
            <person name="Sadowski N."/>
            <person name="Timp W."/>
            <person name="Ptitsyn A."/>
            <person name="Khanna P."/>
            <person name="Romanova D.Y."/>
            <person name="Williams P."/>
            <person name="Greenwood S.J."/>
            <person name="Moroz L.L."/>
            <person name="Walt D.R."/>
            <person name="Bodnar A.G."/>
        </authorList>
    </citation>
    <scope>NUCLEOTIDE SEQUENCE</scope>
    <source>
        <strain evidence="4">GMGI-L3</strain>
    </source>
</reference>
<dbReference type="GO" id="GO:0004252">
    <property type="term" value="F:serine-type endopeptidase activity"/>
    <property type="evidence" value="ECO:0007669"/>
    <property type="project" value="InterPro"/>
</dbReference>
<organism evidence="4 5">
    <name type="scientific">Homarus americanus</name>
    <name type="common">American lobster</name>
    <dbReference type="NCBI Taxonomy" id="6706"/>
    <lineage>
        <taxon>Eukaryota</taxon>
        <taxon>Metazoa</taxon>
        <taxon>Ecdysozoa</taxon>
        <taxon>Arthropoda</taxon>
        <taxon>Crustacea</taxon>
        <taxon>Multicrustacea</taxon>
        <taxon>Malacostraca</taxon>
        <taxon>Eumalacostraca</taxon>
        <taxon>Eucarida</taxon>
        <taxon>Decapoda</taxon>
        <taxon>Pleocyemata</taxon>
        <taxon>Astacidea</taxon>
        <taxon>Nephropoidea</taxon>
        <taxon>Nephropidae</taxon>
        <taxon>Homarus</taxon>
    </lineage>
</organism>
<dbReference type="GO" id="GO:0006508">
    <property type="term" value="P:proteolysis"/>
    <property type="evidence" value="ECO:0007669"/>
    <property type="project" value="InterPro"/>
</dbReference>
<gene>
    <name evidence="4" type="primary">Pce-L5</name>
    <name evidence="4" type="ORF">Hamer_G012475</name>
</gene>
<sequence>MLPGHSEALPTTLPPNSPILPLLDECGVWTANTTVVDGGKWPWLAALGQFQGSQFEVACGGALVTRRHVLVAAHCLLDSLSPNLSHVQLGGYEAAVPKYFSILHHIDAGFNIETFENDTAIVTLSQDVIFDDFIQPVCLPFRFKYDGFRYQNLDVVGWTPSSDAGDGRTQLTSLQDSRIPVIGLDSCRNAYQASRNSLIINHNQLCTSGGSLTTCVVGIVSFATT</sequence>
<evidence type="ECO:0000313" key="5">
    <source>
        <dbReference type="Proteomes" id="UP000747542"/>
    </source>
</evidence>
<evidence type="ECO:0000259" key="3">
    <source>
        <dbReference type="PROSITE" id="PS50240"/>
    </source>
</evidence>
<feature type="domain" description="Peptidase S1" evidence="3">
    <location>
        <begin position="28"/>
        <end position="215"/>
    </location>
</feature>
<evidence type="ECO:0000256" key="1">
    <source>
        <dbReference type="ARBA" id="ARBA00023157"/>
    </source>
</evidence>
<dbReference type="PANTHER" id="PTHR24256">
    <property type="entry name" value="TRYPTASE-RELATED"/>
    <property type="match status" value="1"/>
</dbReference>
<dbReference type="InterPro" id="IPR009003">
    <property type="entry name" value="Peptidase_S1_PA"/>
</dbReference>
<keyword evidence="5" id="KW-1185">Reference proteome</keyword>
<dbReference type="AlphaFoldDB" id="A0A8J5KJ74"/>
<proteinExistence type="inferred from homology"/>
<accession>A0A8J5KJ74</accession>
<protein>
    <submittedName>
        <fullName evidence="4">Proclotting enzyme-like 5</fullName>
    </submittedName>
</protein>
<dbReference type="InterPro" id="IPR043504">
    <property type="entry name" value="Peptidase_S1_PA_chymotrypsin"/>
</dbReference>
<comment type="caution">
    <text evidence="4">The sequence shown here is derived from an EMBL/GenBank/DDBJ whole genome shotgun (WGS) entry which is preliminary data.</text>
</comment>
<evidence type="ECO:0000313" key="4">
    <source>
        <dbReference type="EMBL" id="KAG7170905.1"/>
    </source>
</evidence>
<dbReference type="EMBL" id="JAHLQT010013238">
    <property type="protein sequence ID" value="KAG7170905.1"/>
    <property type="molecule type" value="Genomic_DNA"/>
</dbReference>
<dbReference type="SMART" id="SM00020">
    <property type="entry name" value="Tryp_SPc"/>
    <property type="match status" value="1"/>
</dbReference>
<comment type="similarity">
    <text evidence="2">Belongs to the peptidase S1 family. CLIP subfamily.</text>
</comment>
<dbReference type="Pfam" id="PF00089">
    <property type="entry name" value="Trypsin"/>
    <property type="match status" value="1"/>
</dbReference>
<dbReference type="InterPro" id="IPR051487">
    <property type="entry name" value="Ser/Thr_Proteases_Immune/Dev"/>
</dbReference>
<evidence type="ECO:0000256" key="2">
    <source>
        <dbReference type="ARBA" id="ARBA00024195"/>
    </source>
</evidence>
<dbReference type="PROSITE" id="PS50240">
    <property type="entry name" value="TRYPSIN_DOM"/>
    <property type="match status" value="1"/>
</dbReference>